<dbReference type="Gene3D" id="3.40.50.300">
    <property type="entry name" value="P-loop containing nucleotide triphosphate hydrolases"/>
    <property type="match status" value="1"/>
</dbReference>
<gene>
    <name evidence="2" type="ORF">SO694_00125025</name>
</gene>
<evidence type="ECO:0000313" key="2">
    <source>
        <dbReference type="EMBL" id="KAK7247657.1"/>
    </source>
</evidence>
<feature type="compositionally biased region" description="Basic residues" evidence="1">
    <location>
        <begin position="149"/>
        <end position="158"/>
    </location>
</feature>
<dbReference type="SUPFAM" id="SSF52540">
    <property type="entry name" value="P-loop containing nucleoside triphosphate hydrolases"/>
    <property type="match status" value="1"/>
</dbReference>
<reference evidence="2 3" key="1">
    <citation type="submission" date="2024-03" db="EMBL/GenBank/DDBJ databases">
        <title>Aureococcus anophagefferens CCMP1851 and Kratosvirus quantuckense: Draft genome of a second virus-susceptible host strain in the model system.</title>
        <authorList>
            <person name="Chase E."/>
            <person name="Truchon A.R."/>
            <person name="Schepens W."/>
            <person name="Wilhelm S.W."/>
        </authorList>
    </citation>
    <scope>NUCLEOTIDE SEQUENCE [LARGE SCALE GENOMIC DNA]</scope>
    <source>
        <strain evidence="2 3">CCMP1851</strain>
    </source>
</reference>
<comment type="caution">
    <text evidence="2">The sequence shown here is derived from an EMBL/GenBank/DDBJ whole genome shotgun (WGS) entry which is preliminary data.</text>
</comment>
<evidence type="ECO:0008006" key="4">
    <source>
        <dbReference type="Google" id="ProtNLM"/>
    </source>
</evidence>
<evidence type="ECO:0000256" key="1">
    <source>
        <dbReference type="SAM" id="MobiDB-lite"/>
    </source>
</evidence>
<dbReference type="InterPro" id="IPR027417">
    <property type="entry name" value="P-loop_NTPase"/>
</dbReference>
<evidence type="ECO:0000313" key="3">
    <source>
        <dbReference type="Proteomes" id="UP001363151"/>
    </source>
</evidence>
<organism evidence="2 3">
    <name type="scientific">Aureococcus anophagefferens</name>
    <name type="common">Harmful bloom alga</name>
    <dbReference type="NCBI Taxonomy" id="44056"/>
    <lineage>
        <taxon>Eukaryota</taxon>
        <taxon>Sar</taxon>
        <taxon>Stramenopiles</taxon>
        <taxon>Ochrophyta</taxon>
        <taxon>Pelagophyceae</taxon>
        <taxon>Pelagomonadales</taxon>
        <taxon>Pelagomonadaceae</taxon>
        <taxon>Aureococcus</taxon>
    </lineage>
</organism>
<name>A0ABR1G3S8_AURAN</name>
<feature type="compositionally biased region" description="Pro residues" evidence="1">
    <location>
        <begin position="137"/>
        <end position="148"/>
    </location>
</feature>
<dbReference type="EMBL" id="JBBJCI010000130">
    <property type="protein sequence ID" value="KAK7247657.1"/>
    <property type="molecule type" value="Genomic_DNA"/>
</dbReference>
<feature type="region of interest" description="Disordered" evidence="1">
    <location>
        <begin position="128"/>
        <end position="166"/>
    </location>
</feature>
<accession>A0ABR1G3S8</accession>
<sequence>MPPKLAQILRDNCYVDKLAPWFDAFPRDRFLLLDSDDLRGDVPVRQRILDDVHDFLELPAHAYATEDLDLLGNFHLASNATVLPLLRRTVNCLPVLVDCERRLEALLDAPPGAFDWCARARADLPDAGDVRLASSRPPVPRPSPMPTPKPRKKKRRSWWRGAGPDI</sequence>
<dbReference type="Proteomes" id="UP001363151">
    <property type="component" value="Unassembled WGS sequence"/>
</dbReference>
<keyword evidence="3" id="KW-1185">Reference proteome</keyword>
<protein>
    <recommendedName>
        <fullName evidence="4">Sulfotransferase domain-containing protein</fullName>
    </recommendedName>
</protein>
<proteinExistence type="predicted"/>